<reference evidence="3" key="1">
    <citation type="journal article" date="2015" name="MBio">
        <title>Genome-Resolved Metagenomic Analysis Reveals Roles for Candidate Phyla and Other Microbial Community Members in Biogeochemical Transformations in Oil Reservoirs.</title>
        <authorList>
            <person name="Hu P."/>
            <person name="Tom L."/>
            <person name="Singh A."/>
            <person name="Thomas B.C."/>
            <person name="Baker B.J."/>
            <person name="Piceno Y.M."/>
            <person name="Andersen G.L."/>
            <person name="Banfield J.F."/>
        </authorList>
    </citation>
    <scope>NUCLEOTIDE SEQUENCE [LARGE SCALE GENOMIC DNA]</scope>
</reference>
<sequence>MVKEKYLEVKVKTRSQKDWVEYKNGIYIIHTKEPARDNKANFAAIELLSNHLDIPKRNISIKHGLKSKTKTICIMDRIEK</sequence>
<evidence type="ECO:0000313" key="3">
    <source>
        <dbReference type="Proteomes" id="UP000053469"/>
    </source>
</evidence>
<accession>A0A117LU16</accession>
<name>A0A117LU16_9BACT</name>
<dbReference type="Pfam" id="PF02594">
    <property type="entry name" value="DUF167"/>
    <property type="match status" value="1"/>
</dbReference>
<dbReference type="InterPro" id="IPR036591">
    <property type="entry name" value="YggU-like_sf"/>
</dbReference>
<dbReference type="AlphaFoldDB" id="A0A117LU16"/>
<dbReference type="SUPFAM" id="SSF69786">
    <property type="entry name" value="YggU-like"/>
    <property type="match status" value="1"/>
</dbReference>
<dbReference type="InterPro" id="IPR003746">
    <property type="entry name" value="DUF167"/>
</dbReference>
<organism evidence="2 3">
    <name type="scientific">candidate division WS6 bacterium 36_33</name>
    <dbReference type="NCBI Taxonomy" id="1641388"/>
    <lineage>
        <taxon>Bacteria</taxon>
        <taxon>Candidatus Dojkabacteria</taxon>
    </lineage>
</organism>
<comment type="similarity">
    <text evidence="1">Belongs to the UPF0235 family.</text>
</comment>
<evidence type="ECO:0000313" key="2">
    <source>
        <dbReference type="EMBL" id="KUK67540.1"/>
    </source>
</evidence>
<dbReference type="SMART" id="SM01152">
    <property type="entry name" value="DUF167"/>
    <property type="match status" value="1"/>
</dbReference>
<dbReference type="NCBIfam" id="TIGR00251">
    <property type="entry name" value="DUF167 family protein"/>
    <property type="match status" value="1"/>
</dbReference>
<evidence type="ECO:0000256" key="1">
    <source>
        <dbReference type="ARBA" id="ARBA00010364"/>
    </source>
</evidence>
<dbReference type="EMBL" id="LGGI01000004">
    <property type="protein sequence ID" value="KUK67540.1"/>
    <property type="molecule type" value="Genomic_DNA"/>
</dbReference>
<comment type="caution">
    <text evidence="2">The sequence shown here is derived from an EMBL/GenBank/DDBJ whole genome shotgun (WGS) entry which is preliminary data.</text>
</comment>
<dbReference type="Proteomes" id="UP000053469">
    <property type="component" value="Unassembled WGS sequence"/>
</dbReference>
<proteinExistence type="inferred from homology"/>
<dbReference type="Gene3D" id="3.30.1200.10">
    <property type="entry name" value="YggU-like"/>
    <property type="match status" value="1"/>
</dbReference>
<gene>
    <name evidence="2" type="ORF">XD87_0062</name>
</gene>
<protein>
    <submittedName>
        <fullName evidence="2">Uncharacterized protein</fullName>
    </submittedName>
</protein>